<feature type="compositionally biased region" description="Low complexity" evidence="1">
    <location>
        <begin position="80"/>
        <end position="96"/>
    </location>
</feature>
<protein>
    <submittedName>
        <fullName evidence="2">Uncharacterized protein</fullName>
    </submittedName>
</protein>
<accession>A0A8J4B7F3</accession>
<feature type="non-terminal residue" evidence="2">
    <location>
        <position position="1"/>
    </location>
</feature>
<organism evidence="2 3">
    <name type="scientific">Volvox africanus</name>
    <dbReference type="NCBI Taxonomy" id="51714"/>
    <lineage>
        <taxon>Eukaryota</taxon>
        <taxon>Viridiplantae</taxon>
        <taxon>Chlorophyta</taxon>
        <taxon>core chlorophytes</taxon>
        <taxon>Chlorophyceae</taxon>
        <taxon>CS clade</taxon>
        <taxon>Chlamydomonadales</taxon>
        <taxon>Volvocaceae</taxon>
        <taxon>Volvox</taxon>
    </lineage>
</organism>
<sequence length="136" mass="14229">DSAVNLQDIESSDDPSGMLAVGTAVVSPVVLPVPVPRNLSTTPLQGAKEALSTSHLLLLRPPALTKRKSSRLGIAGHVTSSQLLLQQPQQPPSHQQGPFPGMTDVRRPGIPGRRTSHNGRSKSSGSSSLGITSEED</sequence>
<reference evidence="2" key="1">
    <citation type="journal article" date="2021" name="Proc. Natl. Acad. Sci. U.S.A.">
        <title>Three genomes in the algal genus Volvox reveal the fate of a haploid sex-determining region after a transition to homothallism.</title>
        <authorList>
            <person name="Yamamoto K."/>
            <person name="Hamaji T."/>
            <person name="Kawai-Toyooka H."/>
            <person name="Matsuzaki R."/>
            <person name="Takahashi F."/>
            <person name="Nishimura Y."/>
            <person name="Kawachi M."/>
            <person name="Noguchi H."/>
            <person name="Minakuchi Y."/>
            <person name="Umen J.G."/>
            <person name="Toyoda A."/>
            <person name="Nozaki H."/>
        </authorList>
    </citation>
    <scope>NUCLEOTIDE SEQUENCE</scope>
    <source>
        <strain evidence="2">NIES-3780</strain>
    </source>
</reference>
<evidence type="ECO:0000256" key="1">
    <source>
        <dbReference type="SAM" id="MobiDB-lite"/>
    </source>
</evidence>
<gene>
    <name evidence="2" type="ORF">Vafri_11007</name>
</gene>
<evidence type="ECO:0000313" key="2">
    <source>
        <dbReference type="EMBL" id="GIL55465.1"/>
    </source>
</evidence>
<dbReference type="EMBL" id="BNCO01000021">
    <property type="protein sequence ID" value="GIL55465.1"/>
    <property type="molecule type" value="Genomic_DNA"/>
</dbReference>
<feature type="compositionally biased region" description="Low complexity" evidence="1">
    <location>
        <begin position="121"/>
        <end position="136"/>
    </location>
</feature>
<keyword evidence="3" id="KW-1185">Reference proteome</keyword>
<evidence type="ECO:0000313" key="3">
    <source>
        <dbReference type="Proteomes" id="UP000747399"/>
    </source>
</evidence>
<dbReference type="AlphaFoldDB" id="A0A8J4B7F3"/>
<comment type="caution">
    <text evidence="2">The sequence shown here is derived from an EMBL/GenBank/DDBJ whole genome shotgun (WGS) entry which is preliminary data.</text>
</comment>
<feature type="region of interest" description="Disordered" evidence="1">
    <location>
        <begin position="77"/>
        <end position="136"/>
    </location>
</feature>
<name>A0A8J4B7F3_9CHLO</name>
<proteinExistence type="predicted"/>
<dbReference type="Proteomes" id="UP000747399">
    <property type="component" value="Unassembled WGS sequence"/>
</dbReference>